<dbReference type="Pfam" id="PF00089">
    <property type="entry name" value="Trypsin"/>
    <property type="match status" value="1"/>
</dbReference>
<dbReference type="GO" id="GO:0006508">
    <property type="term" value="P:proteolysis"/>
    <property type="evidence" value="ECO:0000318"/>
    <property type="project" value="GO_Central"/>
</dbReference>
<evidence type="ECO:0000256" key="2">
    <source>
        <dbReference type="ARBA" id="ARBA00009228"/>
    </source>
</evidence>
<dbReference type="SUPFAM" id="SSF50494">
    <property type="entry name" value="Trypsin-like serine proteases"/>
    <property type="match status" value="1"/>
</dbReference>
<dbReference type="RefSeq" id="XP_035687370.1">
    <property type="nucleotide sequence ID" value="XM_035831477.1"/>
</dbReference>
<sequence>MVALGLMRGDGDTFYYSCGGTLLNSQWVLTAAHCEFNRMVAVVGDHVLGIDEGTEQYREVQQLIPHPNQGDIMLVKLSSPVTFNSWVSPASLSTSMVSAGTRVTVTGWGLTASTGHTLSDRLQEVSVYTIYQSVCNGPDAYDGLVSPKEFCAGYMEGGRDACQGDSGGPLVKSGVLYGVVSWGRGCAMPNYPGVYIKVTEYTDWINSYIN</sequence>
<dbReference type="GO" id="GO:0004252">
    <property type="term" value="F:serine-type endopeptidase activity"/>
    <property type="evidence" value="ECO:0000318"/>
    <property type="project" value="GO_Central"/>
</dbReference>
<dbReference type="CDD" id="cd00190">
    <property type="entry name" value="Tryp_SPc"/>
    <property type="match status" value="1"/>
</dbReference>
<dbReference type="InterPro" id="IPR050127">
    <property type="entry name" value="Serine_Proteases_S1"/>
</dbReference>
<dbReference type="eggNOG" id="KOG3627">
    <property type="taxonomic scope" value="Eukaryota"/>
</dbReference>
<gene>
    <name evidence="12" type="primary">LOC118423363</name>
    <name evidence="10" type="ORF">BRAFLDRAFT_78192</name>
</gene>
<evidence type="ECO:0000313" key="12">
    <source>
        <dbReference type="RefSeq" id="XP_035687370.1"/>
    </source>
</evidence>
<dbReference type="SMART" id="SM00020">
    <property type="entry name" value="Tryp_SPc"/>
    <property type="match status" value="1"/>
</dbReference>
<dbReference type="EMBL" id="GG666640">
    <property type="protein sequence ID" value="EEN46788.1"/>
    <property type="molecule type" value="Genomic_DNA"/>
</dbReference>
<evidence type="ECO:0000256" key="4">
    <source>
        <dbReference type="ARBA" id="ARBA00022670"/>
    </source>
</evidence>
<dbReference type="FunFam" id="2.40.10.10:FF:000010">
    <property type="entry name" value="Kallikrein related peptidase 11"/>
    <property type="match status" value="1"/>
</dbReference>
<dbReference type="STRING" id="7739.C3ZLA6"/>
<keyword evidence="6 8" id="KW-0720">Serine protease</keyword>
<dbReference type="InterPro" id="IPR043504">
    <property type="entry name" value="Peptidase_S1_PA_chymotrypsin"/>
</dbReference>
<feature type="domain" description="Peptidase S1" evidence="9">
    <location>
        <begin position="1"/>
        <end position="210"/>
    </location>
</feature>
<dbReference type="InParanoid" id="C3ZLA6"/>
<dbReference type="PANTHER" id="PTHR24264">
    <property type="entry name" value="TRYPSIN-RELATED"/>
    <property type="match status" value="1"/>
</dbReference>
<keyword evidence="5 8" id="KW-0378">Hydrolase</keyword>
<evidence type="ECO:0000256" key="8">
    <source>
        <dbReference type="RuleBase" id="RU363034"/>
    </source>
</evidence>
<evidence type="ECO:0000313" key="10">
    <source>
        <dbReference type="EMBL" id="EEN46788.1"/>
    </source>
</evidence>
<organism>
    <name type="scientific">Branchiostoma floridae</name>
    <name type="common">Florida lancelet</name>
    <name type="synonym">Amphioxus</name>
    <dbReference type="NCBI Taxonomy" id="7739"/>
    <lineage>
        <taxon>Eukaryota</taxon>
        <taxon>Metazoa</taxon>
        <taxon>Chordata</taxon>
        <taxon>Cephalochordata</taxon>
        <taxon>Leptocardii</taxon>
        <taxon>Amphioxiformes</taxon>
        <taxon>Branchiostomatidae</taxon>
        <taxon>Branchiostoma</taxon>
    </lineage>
</organism>
<dbReference type="GeneID" id="118423363"/>
<dbReference type="InterPro" id="IPR009003">
    <property type="entry name" value="Peptidase_S1_PA"/>
</dbReference>
<keyword evidence="7" id="KW-1015">Disulfide bond</keyword>
<dbReference type="PROSITE" id="PS00134">
    <property type="entry name" value="TRYPSIN_HIS"/>
    <property type="match status" value="1"/>
</dbReference>
<dbReference type="InterPro" id="IPR001254">
    <property type="entry name" value="Trypsin_dom"/>
</dbReference>
<comment type="similarity">
    <text evidence="2">Belongs to the peptidase S1 family. Snake venom subfamily.</text>
</comment>
<keyword evidence="4 8" id="KW-0645">Protease</keyword>
<dbReference type="MEROPS" id="S01.062"/>
<comment type="subcellular location">
    <subcellularLocation>
        <location evidence="1">Secreted</location>
    </subcellularLocation>
</comment>
<evidence type="ECO:0000256" key="7">
    <source>
        <dbReference type="ARBA" id="ARBA00023157"/>
    </source>
</evidence>
<reference evidence="10" key="1">
    <citation type="journal article" date="2008" name="Nature">
        <title>The amphioxus genome and the evolution of the chordate karyotype.</title>
        <authorList>
            <consortium name="US DOE Joint Genome Institute (JGI-PGF)"/>
            <person name="Putnam N.H."/>
            <person name="Butts T."/>
            <person name="Ferrier D.E.K."/>
            <person name="Furlong R.F."/>
            <person name="Hellsten U."/>
            <person name="Kawashima T."/>
            <person name="Robinson-Rechavi M."/>
            <person name="Shoguchi E."/>
            <person name="Terry A."/>
            <person name="Yu J.-K."/>
            <person name="Benito-Gutierrez E.L."/>
            <person name="Dubchak I."/>
            <person name="Garcia-Fernandez J."/>
            <person name="Gibson-Brown J.J."/>
            <person name="Grigoriev I.V."/>
            <person name="Horton A.C."/>
            <person name="de Jong P.J."/>
            <person name="Jurka J."/>
            <person name="Kapitonov V.V."/>
            <person name="Kohara Y."/>
            <person name="Kuroki Y."/>
            <person name="Lindquist E."/>
            <person name="Lucas S."/>
            <person name="Osoegawa K."/>
            <person name="Pennacchio L.A."/>
            <person name="Salamov A.A."/>
            <person name="Satou Y."/>
            <person name="Sauka-Spengler T."/>
            <person name="Schmutz J."/>
            <person name="Shin-I T."/>
            <person name="Toyoda A."/>
            <person name="Bronner-Fraser M."/>
            <person name="Fujiyama A."/>
            <person name="Holland L.Z."/>
            <person name="Holland P.W.H."/>
            <person name="Satoh N."/>
            <person name="Rokhsar D.S."/>
        </authorList>
    </citation>
    <scope>NUCLEOTIDE SEQUENCE [LARGE SCALE GENOMIC DNA]</scope>
    <source>
        <strain evidence="10">S238N-H82</strain>
        <tissue evidence="10">Testes</tissue>
    </source>
</reference>
<dbReference type="Gene3D" id="2.40.10.10">
    <property type="entry name" value="Trypsin-like serine proteases"/>
    <property type="match status" value="2"/>
</dbReference>
<dbReference type="PRINTS" id="PR00722">
    <property type="entry name" value="CHYMOTRYPSIN"/>
</dbReference>
<reference evidence="12" key="3">
    <citation type="submission" date="2025-04" db="UniProtKB">
        <authorList>
            <consortium name="RefSeq"/>
        </authorList>
    </citation>
    <scope>IDENTIFICATION</scope>
    <source>
        <strain evidence="12">S238N-H82</strain>
        <tissue evidence="12">Testes</tissue>
    </source>
</reference>
<dbReference type="Proteomes" id="UP000001554">
    <property type="component" value="Chromosome 9"/>
</dbReference>
<evidence type="ECO:0000256" key="3">
    <source>
        <dbReference type="ARBA" id="ARBA00022525"/>
    </source>
</evidence>
<dbReference type="InterPro" id="IPR018114">
    <property type="entry name" value="TRYPSIN_HIS"/>
</dbReference>
<evidence type="ECO:0000259" key="9">
    <source>
        <dbReference type="PROSITE" id="PS50240"/>
    </source>
</evidence>
<evidence type="ECO:0000256" key="6">
    <source>
        <dbReference type="ARBA" id="ARBA00022825"/>
    </source>
</evidence>
<dbReference type="PANTHER" id="PTHR24264:SF65">
    <property type="entry name" value="SRCR DOMAIN-CONTAINING PROTEIN"/>
    <property type="match status" value="1"/>
</dbReference>
<name>C3ZLA6_BRAFL</name>
<dbReference type="AlphaFoldDB" id="C3ZLA6"/>
<protein>
    <submittedName>
        <fullName evidence="12">Trypsin-1-like</fullName>
    </submittedName>
</protein>
<keyword evidence="11" id="KW-1185">Reference proteome</keyword>
<dbReference type="GO" id="GO:0005615">
    <property type="term" value="C:extracellular space"/>
    <property type="evidence" value="ECO:0000318"/>
    <property type="project" value="GO_Central"/>
</dbReference>
<evidence type="ECO:0000256" key="1">
    <source>
        <dbReference type="ARBA" id="ARBA00004613"/>
    </source>
</evidence>
<reference evidence="11" key="2">
    <citation type="journal article" date="2020" name="Nat. Ecol. Evol.">
        <title>Deeply conserved synteny resolves early events in vertebrate evolution.</title>
        <authorList>
            <person name="Simakov O."/>
            <person name="Marletaz F."/>
            <person name="Yue J.X."/>
            <person name="O'Connell B."/>
            <person name="Jenkins J."/>
            <person name="Brandt A."/>
            <person name="Calef R."/>
            <person name="Tung C.H."/>
            <person name="Huang T.K."/>
            <person name="Schmutz J."/>
            <person name="Satoh N."/>
            <person name="Yu J.K."/>
            <person name="Putnam N.H."/>
            <person name="Green R.E."/>
            <person name="Rokhsar D.S."/>
        </authorList>
    </citation>
    <scope>NUCLEOTIDE SEQUENCE [LARGE SCALE GENOMIC DNA]</scope>
    <source>
        <strain evidence="11">S238N-H82</strain>
    </source>
</reference>
<proteinExistence type="inferred from homology"/>
<dbReference type="OrthoDB" id="10059102at2759"/>
<evidence type="ECO:0000313" key="11">
    <source>
        <dbReference type="Proteomes" id="UP000001554"/>
    </source>
</evidence>
<dbReference type="KEGG" id="bfo:118423363"/>
<accession>C3ZLA6</accession>
<dbReference type="InterPro" id="IPR001314">
    <property type="entry name" value="Peptidase_S1A"/>
</dbReference>
<keyword evidence="3" id="KW-0964">Secreted</keyword>
<dbReference type="PROSITE" id="PS50240">
    <property type="entry name" value="TRYPSIN_DOM"/>
    <property type="match status" value="1"/>
</dbReference>
<evidence type="ECO:0000256" key="5">
    <source>
        <dbReference type="ARBA" id="ARBA00022801"/>
    </source>
</evidence>
<dbReference type="InterPro" id="IPR033116">
    <property type="entry name" value="TRYPSIN_SER"/>
</dbReference>
<dbReference type="PROSITE" id="PS00135">
    <property type="entry name" value="TRYPSIN_SER"/>
    <property type="match status" value="1"/>
</dbReference>